<dbReference type="InterPro" id="IPR051112">
    <property type="entry name" value="CWC26_splicing_factor"/>
</dbReference>
<dbReference type="PANTHER" id="PTHR31809:SF0">
    <property type="entry name" value="BUD13 HOMOLOG"/>
    <property type="match status" value="1"/>
</dbReference>
<dbReference type="EMBL" id="JAVRRG010000038">
    <property type="protein sequence ID" value="KAK5093918.1"/>
    <property type="molecule type" value="Genomic_DNA"/>
</dbReference>
<keyword evidence="4" id="KW-1185">Reference proteome</keyword>
<feature type="compositionally biased region" description="Basic and acidic residues" evidence="2">
    <location>
        <begin position="135"/>
        <end position="144"/>
    </location>
</feature>
<feature type="compositionally biased region" description="Basic and acidic residues" evidence="2">
    <location>
        <begin position="319"/>
        <end position="348"/>
    </location>
</feature>
<evidence type="ECO:0000313" key="4">
    <source>
        <dbReference type="Proteomes" id="UP001345013"/>
    </source>
</evidence>
<feature type="region of interest" description="Disordered" evidence="2">
    <location>
        <begin position="18"/>
        <end position="236"/>
    </location>
</feature>
<sequence length="405" mass="46013">MPASADYLTKYLTAATTKEHALNPDFEDSSRPKKRRKKDKSANTPSSTFLIADDDDGLLLSNQRRRAQDDDDDSPMVYEGNVRSAEFRKKKSSAWTAVVDEDTQQQQQHVPTNSRANGGGSDDEEADRILTAAAHESDARKAGIEMEDAPAVVDKPNQDQNQNQDSAPKMSSGVKAGLQTAADTAADTAALIRAEEAREDEERRRSRKKKARHKDDSADAEADPTQQTIYRDATGRRIDISLRRQELRLAELAKIAAEKKERENAMGETQLQARQQAKDELENAKFLTLGRSAEDEKLNERQREELRWDDPMAGYMAERQAEREQVEEARDPGRRRKGRDEDVGEGERVKKRVYLGAAPPNRYEIKPGWRWDGVDRGNGFEKDWFQARGKKSRMEDLSYQWQMDE</sequence>
<evidence type="ECO:0000313" key="3">
    <source>
        <dbReference type="EMBL" id="KAK5093918.1"/>
    </source>
</evidence>
<comment type="caution">
    <text evidence="3">The sequence shown here is derived from an EMBL/GenBank/DDBJ whole genome shotgun (WGS) entry which is preliminary data.</text>
</comment>
<dbReference type="Pfam" id="PF09736">
    <property type="entry name" value="Bud13"/>
    <property type="match status" value="1"/>
</dbReference>
<feature type="compositionally biased region" description="Basic and acidic residues" evidence="2">
    <location>
        <begin position="292"/>
        <end position="310"/>
    </location>
</feature>
<feature type="compositionally biased region" description="Basic and acidic residues" evidence="2">
    <location>
        <begin position="193"/>
        <end position="204"/>
    </location>
</feature>
<dbReference type="InterPro" id="IPR018609">
    <property type="entry name" value="Bud13"/>
</dbReference>
<feature type="region of interest" description="Disordered" evidence="2">
    <location>
        <begin position="286"/>
        <end position="352"/>
    </location>
</feature>
<reference evidence="3 4" key="1">
    <citation type="submission" date="2023-08" db="EMBL/GenBank/DDBJ databases">
        <title>Black Yeasts Isolated from many extreme environments.</title>
        <authorList>
            <person name="Coleine C."/>
            <person name="Stajich J.E."/>
            <person name="Selbmann L."/>
        </authorList>
    </citation>
    <scope>NUCLEOTIDE SEQUENCE [LARGE SCALE GENOMIC DNA]</scope>
    <source>
        <strain evidence="3 4">CCFEE 5885</strain>
    </source>
</reference>
<accession>A0ABR0KDV1</accession>
<dbReference type="Proteomes" id="UP001345013">
    <property type="component" value="Unassembled WGS sequence"/>
</dbReference>
<feature type="compositionally biased region" description="Polar residues" evidence="2">
    <location>
        <begin position="104"/>
        <end position="116"/>
    </location>
</feature>
<organism evidence="3 4">
    <name type="scientific">Lithohypha guttulata</name>
    <dbReference type="NCBI Taxonomy" id="1690604"/>
    <lineage>
        <taxon>Eukaryota</taxon>
        <taxon>Fungi</taxon>
        <taxon>Dikarya</taxon>
        <taxon>Ascomycota</taxon>
        <taxon>Pezizomycotina</taxon>
        <taxon>Eurotiomycetes</taxon>
        <taxon>Chaetothyriomycetidae</taxon>
        <taxon>Chaetothyriales</taxon>
        <taxon>Trichomeriaceae</taxon>
        <taxon>Lithohypha</taxon>
    </lineage>
</organism>
<name>A0ABR0KDV1_9EURO</name>
<proteinExistence type="inferred from homology"/>
<evidence type="ECO:0000256" key="1">
    <source>
        <dbReference type="ARBA" id="ARBA00011069"/>
    </source>
</evidence>
<comment type="similarity">
    <text evidence="1">Belongs to the CWC26 family.</text>
</comment>
<dbReference type="PANTHER" id="PTHR31809">
    <property type="entry name" value="BUD13 HOMOLOG"/>
    <property type="match status" value="1"/>
</dbReference>
<feature type="compositionally biased region" description="Low complexity" evidence="2">
    <location>
        <begin position="180"/>
        <end position="190"/>
    </location>
</feature>
<gene>
    <name evidence="3" type="primary">CWC26</name>
    <name evidence="3" type="ORF">LTR24_003922</name>
</gene>
<evidence type="ECO:0000256" key="2">
    <source>
        <dbReference type="SAM" id="MobiDB-lite"/>
    </source>
</evidence>
<protein>
    <submittedName>
        <fullName evidence="3">Pre-mRNA-splicing factor cwc26</fullName>
    </submittedName>
</protein>